<sequence>MTNRVTVSAPGKINIFFNVGALQDNGYHEVLSVYQALDVRETVSVTAADEWTVSVSGALSAEQIAAVPTGEDNLVVRAAKTIAELAGLENPHPVNFEITKNVPVAGGMGGGSADAAAALLAVDELWCTGVDGDALLTKAAELGADIPFALLGGTAIGVGKGDELEPVNGVQELHWVLVPMDAGLSTPRVYAKLDEIRSARGEAPDLVATPSKPRELISALQFGDAREVAKYLHNDLQEAAVALMPELSITMHAGLAAGALAAMVSGSGPTVAMLAESAEAAESIANHLAFEGYMAIPTHGPAKGTLLEHN</sequence>
<evidence type="ECO:0000256" key="2">
    <source>
        <dbReference type="ARBA" id="ARBA00012052"/>
    </source>
</evidence>
<gene>
    <name evidence="10" type="ORF">UFOPK1857_00446</name>
</gene>
<dbReference type="InterPro" id="IPR006204">
    <property type="entry name" value="GHMP_kinase_N_dom"/>
</dbReference>
<proteinExistence type="inferred from homology"/>
<dbReference type="PRINTS" id="PR00958">
    <property type="entry name" value="HOMSERKINASE"/>
</dbReference>
<dbReference type="GO" id="GO:0050515">
    <property type="term" value="F:4-(cytidine 5'-diphospho)-2-C-methyl-D-erythritol kinase activity"/>
    <property type="evidence" value="ECO:0007669"/>
    <property type="project" value="UniProtKB-EC"/>
</dbReference>
<dbReference type="InterPro" id="IPR004424">
    <property type="entry name" value="IspE"/>
</dbReference>
<dbReference type="InterPro" id="IPR036554">
    <property type="entry name" value="GHMP_kinase_C_sf"/>
</dbReference>
<evidence type="ECO:0000256" key="1">
    <source>
        <dbReference type="ARBA" id="ARBA00009684"/>
    </source>
</evidence>
<name>A0A6J6HGI0_9ZZZZ</name>
<dbReference type="EC" id="2.7.1.148" evidence="2"/>
<dbReference type="InterPro" id="IPR014721">
    <property type="entry name" value="Ribsml_uS5_D2-typ_fold_subgr"/>
</dbReference>
<dbReference type="Gene3D" id="3.30.230.10">
    <property type="match status" value="1"/>
</dbReference>
<feature type="domain" description="GHMP kinase C-terminal" evidence="9">
    <location>
        <begin position="217"/>
        <end position="290"/>
    </location>
</feature>
<reference evidence="10" key="1">
    <citation type="submission" date="2020-05" db="EMBL/GenBank/DDBJ databases">
        <authorList>
            <person name="Chiriac C."/>
            <person name="Salcher M."/>
            <person name="Ghai R."/>
            <person name="Kavagutti S V."/>
        </authorList>
    </citation>
    <scope>NUCLEOTIDE SEQUENCE</scope>
</reference>
<keyword evidence="5" id="KW-0418">Kinase</keyword>
<keyword evidence="3" id="KW-0808">Transferase</keyword>
<organism evidence="10">
    <name type="scientific">freshwater metagenome</name>
    <dbReference type="NCBI Taxonomy" id="449393"/>
    <lineage>
        <taxon>unclassified sequences</taxon>
        <taxon>metagenomes</taxon>
        <taxon>ecological metagenomes</taxon>
    </lineage>
</organism>
<evidence type="ECO:0000256" key="5">
    <source>
        <dbReference type="ARBA" id="ARBA00022777"/>
    </source>
</evidence>
<evidence type="ECO:0000256" key="7">
    <source>
        <dbReference type="ARBA" id="ARBA00032554"/>
    </source>
</evidence>
<evidence type="ECO:0000259" key="9">
    <source>
        <dbReference type="Pfam" id="PF08544"/>
    </source>
</evidence>
<feature type="domain" description="GHMP kinase N-terminal" evidence="8">
    <location>
        <begin position="73"/>
        <end position="153"/>
    </location>
</feature>
<dbReference type="Gene3D" id="3.30.70.890">
    <property type="entry name" value="GHMP kinase, C-terminal domain"/>
    <property type="match status" value="1"/>
</dbReference>
<keyword evidence="4" id="KW-0547">Nucleotide-binding</keyword>
<dbReference type="HAMAP" id="MF_00061">
    <property type="entry name" value="IspE"/>
    <property type="match status" value="1"/>
</dbReference>
<accession>A0A6J6HGI0</accession>
<comment type="similarity">
    <text evidence="1">Belongs to the GHMP kinase family. IspE subfamily.</text>
</comment>
<evidence type="ECO:0000313" key="10">
    <source>
        <dbReference type="EMBL" id="CAB4611633.1"/>
    </source>
</evidence>
<evidence type="ECO:0000256" key="3">
    <source>
        <dbReference type="ARBA" id="ARBA00022679"/>
    </source>
</evidence>
<dbReference type="NCBIfam" id="NF002870">
    <property type="entry name" value="PRK03188.1"/>
    <property type="match status" value="1"/>
</dbReference>
<evidence type="ECO:0000256" key="6">
    <source>
        <dbReference type="ARBA" id="ARBA00022840"/>
    </source>
</evidence>
<dbReference type="SUPFAM" id="SSF54211">
    <property type="entry name" value="Ribosomal protein S5 domain 2-like"/>
    <property type="match status" value="1"/>
</dbReference>
<keyword evidence="6" id="KW-0067">ATP-binding</keyword>
<dbReference type="NCBIfam" id="TIGR00154">
    <property type="entry name" value="ispE"/>
    <property type="match status" value="1"/>
</dbReference>
<dbReference type="InterPro" id="IPR013750">
    <property type="entry name" value="GHMP_kinase_C_dom"/>
</dbReference>
<dbReference type="InterPro" id="IPR020568">
    <property type="entry name" value="Ribosomal_Su5_D2-typ_SF"/>
</dbReference>
<evidence type="ECO:0000256" key="4">
    <source>
        <dbReference type="ARBA" id="ARBA00022741"/>
    </source>
</evidence>
<dbReference type="PANTHER" id="PTHR43527:SF2">
    <property type="entry name" value="4-DIPHOSPHOCYTIDYL-2-C-METHYL-D-ERYTHRITOL KINASE, CHLOROPLASTIC"/>
    <property type="match status" value="1"/>
</dbReference>
<dbReference type="GO" id="GO:0016114">
    <property type="term" value="P:terpenoid biosynthetic process"/>
    <property type="evidence" value="ECO:0007669"/>
    <property type="project" value="InterPro"/>
</dbReference>
<dbReference type="AlphaFoldDB" id="A0A6J6HGI0"/>
<dbReference type="GO" id="GO:0005524">
    <property type="term" value="F:ATP binding"/>
    <property type="evidence" value="ECO:0007669"/>
    <property type="project" value="UniProtKB-KW"/>
</dbReference>
<evidence type="ECO:0000259" key="8">
    <source>
        <dbReference type="Pfam" id="PF00288"/>
    </source>
</evidence>
<dbReference type="PIRSF" id="PIRSF010376">
    <property type="entry name" value="IspE"/>
    <property type="match status" value="1"/>
</dbReference>
<dbReference type="EMBL" id="CAEZUU010000070">
    <property type="protein sequence ID" value="CAB4611633.1"/>
    <property type="molecule type" value="Genomic_DNA"/>
</dbReference>
<dbReference type="Pfam" id="PF00288">
    <property type="entry name" value="GHMP_kinases_N"/>
    <property type="match status" value="1"/>
</dbReference>
<dbReference type="SUPFAM" id="SSF55060">
    <property type="entry name" value="GHMP Kinase, C-terminal domain"/>
    <property type="match status" value="1"/>
</dbReference>
<dbReference type="PANTHER" id="PTHR43527">
    <property type="entry name" value="4-DIPHOSPHOCYTIDYL-2-C-METHYL-D-ERYTHRITOL KINASE, CHLOROPLASTIC"/>
    <property type="match status" value="1"/>
</dbReference>
<dbReference type="Pfam" id="PF08544">
    <property type="entry name" value="GHMP_kinases_C"/>
    <property type="match status" value="1"/>
</dbReference>
<protein>
    <recommendedName>
        <fullName evidence="2">4-(cytidine 5'-diphospho)-2-C-methyl-D-erythritol kinase</fullName>
        <ecNumber evidence="2">2.7.1.148</ecNumber>
    </recommendedName>
    <alternativeName>
        <fullName evidence="7">4-(cytidine-5'-diphospho)-2-C-methyl-D-erythritol kinase</fullName>
    </alternativeName>
</protein>